<evidence type="ECO:0000256" key="1">
    <source>
        <dbReference type="SAM" id="MobiDB-lite"/>
    </source>
</evidence>
<proteinExistence type="predicted"/>
<dbReference type="EMBL" id="BTSY01000002">
    <property type="protein sequence ID" value="GMT14732.1"/>
    <property type="molecule type" value="Genomic_DNA"/>
</dbReference>
<accession>A0AAV5V7L4</accession>
<evidence type="ECO:0000313" key="3">
    <source>
        <dbReference type="Proteomes" id="UP001432322"/>
    </source>
</evidence>
<sequence>SSSSLVYQQPRFVRHSSYDIPSYGHIHSLPLSPPSSFNSNSASDRVDAPTLSTPTQTTPTQVQPTSLIYENPTLPPSWNSIGGYALSPQVQHNVNEMVEVPIPIGYGGVNGRFNGEYPTQPQFPQFSPNF</sequence>
<evidence type="ECO:0000313" key="2">
    <source>
        <dbReference type="EMBL" id="GMT14732.1"/>
    </source>
</evidence>
<keyword evidence="3" id="KW-1185">Reference proteome</keyword>
<feature type="non-terminal residue" evidence="2">
    <location>
        <position position="130"/>
    </location>
</feature>
<gene>
    <name evidence="2" type="ORF">PFISCL1PPCAC_6029</name>
</gene>
<feature type="non-terminal residue" evidence="2">
    <location>
        <position position="1"/>
    </location>
</feature>
<organism evidence="2 3">
    <name type="scientific">Pristionchus fissidentatus</name>
    <dbReference type="NCBI Taxonomy" id="1538716"/>
    <lineage>
        <taxon>Eukaryota</taxon>
        <taxon>Metazoa</taxon>
        <taxon>Ecdysozoa</taxon>
        <taxon>Nematoda</taxon>
        <taxon>Chromadorea</taxon>
        <taxon>Rhabditida</taxon>
        <taxon>Rhabditina</taxon>
        <taxon>Diplogasteromorpha</taxon>
        <taxon>Diplogasteroidea</taxon>
        <taxon>Neodiplogasteridae</taxon>
        <taxon>Pristionchus</taxon>
    </lineage>
</organism>
<dbReference type="AlphaFoldDB" id="A0AAV5V7L4"/>
<name>A0AAV5V7L4_9BILA</name>
<protein>
    <submittedName>
        <fullName evidence="2">Uncharacterized protein</fullName>
    </submittedName>
</protein>
<dbReference type="Proteomes" id="UP001432322">
    <property type="component" value="Unassembled WGS sequence"/>
</dbReference>
<reference evidence="2" key="1">
    <citation type="submission" date="2023-10" db="EMBL/GenBank/DDBJ databases">
        <title>Genome assembly of Pristionchus species.</title>
        <authorList>
            <person name="Yoshida K."/>
            <person name="Sommer R.J."/>
        </authorList>
    </citation>
    <scope>NUCLEOTIDE SEQUENCE</scope>
    <source>
        <strain evidence="2">RS5133</strain>
    </source>
</reference>
<feature type="region of interest" description="Disordered" evidence="1">
    <location>
        <begin position="29"/>
        <end position="67"/>
    </location>
</feature>
<comment type="caution">
    <text evidence="2">The sequence shown here is derived from an EMBL/GenBank/DDBJ whole genome shotgun (WGS) entry which is preliminary data.</text>
</comment>